<proteinExistence type="predicted"/>
<name>A0A4R6RHE8_9BURK</name>
<dbReference type="OrthoDB" id="9799989at2"/>
<dbReference type="AlphaFoldDB" id="A0A4R6RHE8"/>
<gene>
    <name evidence="2" type="ORF">EV672_102251</name>
</gene>
<protein>
    <submittedName>
        <fullName evidence="2">Pimeloyl-ACP methyl ester carboxylesterase</fullName>
    </submittedName>
</protein>
<dbReference type="GO" id="GO:0047372">
    <property type="term" value="F:monoacylglycerol lipase activity"/>
    <property type="evidence" value="ECO:0007669"/>
    <property type="project" value="TreeGrafter"/>
</dbReference>
<accession>A0A4R6RHE8</accession>
<dbReference type="Proteomes" id="UP000294593">
    <property type="component" value="Unassembled WGS sequence"/>
</dbReference>
<feature type="domain" description="AB hydrolase-1" evidence="1">
    <location>
        <begin position="76"/>
        <end position="304"/>
    </location>
</feature>
<dbReference type="PANTHER" id="PTHR43798">
    <property type="entry name" value="MONOACYLGLYCEROL LIPASE"/>
    <property type="match status" value="1"/>
</dbReference>
<dbReference type="GO" id="GO:0046464">
    <property type="term" value="P:acylglycerol catabolic process"/>
    <property type="evidence" value="ECO:0007669"/>
    <property type="project" value="TreeGrafter"/>
</dbReference>
<evidence type="ECO:0000313" key="2">
    <source>
        <dbReference type="EMBL" id="TDP85901.1"/>
    </source>
</evidence>
<evidence type="ECO:0000313" key="3">
    <source>
        <dbReference type="Proteomes" id="UP000294593"/>
    </source>
</evidence>
<organism evidence="2 3">
    <name type="scientific">Aquabacterium commune</name>
    <dbReference type="NCBI Taxonomy" id="70586"/>
    <lineage>
        <taxon>Bacteria</taxon>
        <taxon>Pseudomonadati</taxon>
        <taxon>Pseudomonadota</taxon>
        <taxon>Betaproteobacteria</taxon>
        <taxon>Burkholderiales</taxon>
        <taxon>Aquabacterium</taxon>
    </lineage>
</organism>
<dbReference type="Gene3D" id="3.40.50.1820">
    <property type="entry name" value="alpha/beta hydrolase"/>
    <property type="match status" value="1"/>
</dbReference>
<keyword evidence="3" id="KW-1185">Reference proteome</keyword>
<dbReference type="SUPFAM" id="SSF53474">
    <property type="entry name" value="alpha/beta-Hydrolases"/>
    <property type="match status" value="1"/>
</dbReference>
<dbReference type="PANTHER" id="PTHR43798:SF5">
    <property type="entry name" value="MONOACYLGLYCEROL LIPASE ABHD6"/>
    <property type="match status" value="1"/>
</dbReference>
<sequence>MSRARTLKLPLLAALAAAIGWSAFTYPAIGQLTYDLASAAESRLYGLHKERVTVDGVPMVLYRSQGRNTGQHTGDAILMLHGFSADKDVWARFARHFTGNHQVIVPDLAGHGETGYQPDWKYSIPAQSERLVKLLDQLGVQRVHVIGNSMGGHLAAYFALHHPKRTLSAAMVDPAGLPQPHPSEMERLRAEGHNPFLFDTRAGFYRFYPMTMAQPPFMPGYVLDAIADQYIARKAALTQIFNESHQPTDVSTRLGQLRAPALIVWGKQDRLIDVSAAAVWQAALPQAQVVLLDGIGHMPMVEAPADTAKLYAAFIGQAGTR</sequence>
<evidence type="ECO:0000259" key="1">
    <source>
        <dbReference type="Pfam" id="PF00561"/>
    </source>
</evidence>
<dbReference type="Pfam" id="PF00561">
    <property type="entry name" value="Abhydrolase_1"/>
    <property type="match status" value="1"/>
</dbReference>
<dbReference type="InterPro" id="IPR029058">
    <property type="entry name" value="AB_hydrolase_fold"/>
</dbReference>
<dbReference type="InterPro" id="IPR000073">
    <property type="entry name" value="AB_hydrolase_1"/>
</dbReference>
<dbReference type="RefSeq" id="WP_133606914.1">
    <property type="nucleotide sequence ID" value="NZ_SNXW01000002.1"/>
</dbReference>
<dbReference type="PRINTS" id="PR00111">
    <property type="entry name" value="ABHYDROLASE"/>
</dbReference>
<dbReference type="InterPro" id="IPR050266">
    <property type="entry name" value="AB_hydrolase_sf"/>
</dbReference>
<dbReference type="GO" id="GO:0016020">
    <property type="term" value="C:membrane"/>
    <property type="evidence" value="ECO:0007669"/>
    <property type="project" value="TreeGrafter"/>
</dbReference>
<dbReference type="EMBL" id="SNXW01000002">
    <property type="protein sequence ID" value="TDP85901.1"/>
    <property type="molecule type" value="Genomic_DNA"/>
</dbReference>
<comment type="caution">
    <text evidence="2">The sequence shown here is derived from an EMBL/GenBank/DDBJ whole genome shotgun (WGS) entry which is preliminary data.</text>
</comment>
<reference evidence="2 3" key="1">
    <citation type="submission" date="2019-03" db="EMBL/GenBank/DDBJ databases">
        <title>Genomic Encyclopedia of Type Strains, Phase IV (KMG-IV): sequencing the most valuable type-strain genomes for metagenomic binning, comparative biology and taxonomic classification.</title>
        <authorList>
            <person name="Goeker M."/>
        </authorList>
    </citation>
    <scope>NUCLEOTIDE SEQUENCE [LARGE SCALE GENOMIC DNA]</scope>
    <source>
        <strain evidence="2 3">DSM 11901</strain>
    </source>
</reference>